<evidence type="ECO:0000256" key="9">
    <source>
        <dbReference type="SAM" id="SignalP"/>
    </source>
</evidence>
<evidence type="ECO:0000256" key="6">
    <source>
        <dbReference type="PROSITE-ProRule" id="PRU00076"/>
    </source>
</evidence>
<feature type="domain" description="EGF-like" evidence="10">
    <location>
        <begin position="650"/>
        <end position="688"/>
    </location>
</feature>
<evidence type="ECO:0000256" key="7">
    <source>
        <dbReference type="SAM" id="MobiDB-lite"/>
    </source>
</evidence>
<dbReference type="Pfam" id="PF01822">
    <property type="entry name" value="WSC"/>
    <property type="match status" value="1"/>
</dbReference>
<evidence type="ECO:0000259" key="11">
    <source>
        <dbReference type="PROSITE" id="PS51212"/>
    </source>
</evidence>
<dbReference type="PROSITE" id="PS51212">
    <property type="entry name" value="WSC"/>
    <property type="match status" value="1"/>
</dbReference>
<dbReference type="OrthoDB" id="6137645at2759"/>
<evidence type="ECO:0000313" key="14">
    <source>
        <dbReference type="Proteomes" id="UP000015101"/>
    </source>
</evidence>
<dbReference type="eggNOG" id="KOG4475">
    <property type="taxonomic scope" value="Eukaryota"/>
</dbReference>
<evidence type="ECO:0000259" key="10">
    <source>
        <dbReference type="PROSITE" id="PS50026"/>
    </source>
</evidence>
<feature type="disulfide bond" evidence="6">
    <location>
        <begin position="678"/>
        <end position="687"/>
    </location>
</feature>
<accession>T1F6Q7</accession>
<protein>
    <recommendedName>
        <fullName evidence="15">EGF-like domain-containing protein</fullName>
    </recommendedName>
</protein>
<dbReference type="FunFam" id="2.10.25.10:FF:000005">
    <property type="entry name" value="Fibrillin 2"/>
    <property type="match status" value="1"/>
</dbReference>
<dbReference type="SUPFAM" id="SSF57184">
    <property type="entry name" value="Growth factor receptor domain"/>
    <property type="match status" value="1"/>
</dbReference>
<dbReference type="RefSeq" id="XP_009018232.1">
    <property type="nucleotide sequence ID" value="XM_009019984.1"/>
</dbReference>
<dbReference type="InterPro" id="IPR008979">
    <property type="entry name" value="Galactose-bd-like_sf"/>
</dbReference>
<dbReference type="Gene3D" id="2.60.120.260">
    <property type="entry name" value="Galactose-binding domain-like"/>
    <property type="match status" value="2"/>
</dbReference>
<keyword evidence="8" id="KW-1133">Transmembrane helix</keyword>
<reference evidence="13" key="3">
    <citation type="submission" date="2015-06" db="UniProtKB">
        <authorList>
            <consortium name="EnsemblMetazoa"/>
        </authorList>
    </citation>
    <scope>IDENTIFICATION</scope>
</reference>
<dbReference type="EMBL" id="AMQM01004530">
    <property type="status" value="NOT_ANNOTATED_CDS"/>
    <property type="molecule type" value="Genomic_DNA"/>
</dbReference>
<dbReference type="PROSITE" id="PS01186">
    <property type="entry name" value="EGF_2"/>
    <property type="match status" value="1"/>
</dbReference>
<evidence type="ECO:0008006" key="15">
    <source>
        <dbReference type="Google" id="ProtNLM"/>
    </source>
</evidence>
<dbReference type="CTD" id="20204506"/>
<reference evidence="12 14" key="2">
    <citation type="journal article" date="2013" name="Nature">
        <title>Insights into bilaterian evolution from three spiralian genomes.</title>
        <authorList>
            <person name="Simakov O."/>
            <person name="Marletaz F."/>
            <person name="Cho S.J."/>
            <person name="Edsinger-Gonzales E."/>
            <person name="Havlak P."/>
            <person name="Hellsten U."/>
            <person name="Kuo D.H."/>
            <person name="Larsson T."/>
            <person name="Lv J."/>
            <person name="Arendt D."/>
            <person name="Savage R."/>
            <person name="Osoegawa K."/>
            <person name="de Jong P."/>
            <person name="Grimwood J."/>
            <person name="Chapman J.A."/>
            <person name="Shapiro H."/>
            <person name="Aerts A."/>
            <person name="Otillar R.P."/>
            <person name="Terry A.Y."/>
            <person name="Boore J.L."/>
            <person name="Grigoriev I.V."/>
            <person name="Lindberg D.R."/>
            <person name="Seaver E.C."/>
            <person name="Weisblat D.A."/>
            <person name="Putnam N.H."/>
            <person name="Rokhsar D.S."/>
        </authorList>
    </citation>
    <scope>NUCLEOTIDE SEQUENCE</scope>
</reference>
<feature type="signal peptide" evidence="9">
    <location>
        <begin position="1"/>
        <end position="19"/>
    </location>
</feature>
<comment type="caution">
    <text evidence="6">Lacks conserved residue(s) required for the propagation of feature annotation.</text>
</comment>
<dbReference type="InterPro" id="IPR051941">
    <property type="entry name" value="BG_Antigen-Binding_Lectin"/>
</dbReference>
<evidence type="ECO:0000313" key="12">
    <source>
        <dbReference type="EMBL" id="ESO03675.1"/>
    </source>
</evidence>
<reference evidence="14" key="1">
    <citation type="submission" date="2012-12" db="EMBL/GenBank/DDBJ databases">
        <authorList>
            <person name="Hellsten U."/>
            <person name="Grimwood J."/>
            <person name="Chapman J.A."/>
            <person name="Shapiro H."/>
            <person name="Aerts A."/>
            <person name="Otillar R.P."/>
            <person name="Terry A.Y."/>
            <person name="Boore J.L."/>
            <person name="Simakov O."/>
            <person name="Marletaz F."/>
            <person name="Cho S.-J."/>
            <person name="Edsinger-Gonzales E."/>
            <person name="Havlak P."/>
            <person name="Kuo D.-H."/>
            <person name="Larsson T."/>
            <person name="Lv J."/>
            <person name="Arendt D."/>
            <person name="Savage R."/>
            <person name="Osoegawa K."/>
            <person name="de Jong P."/>
            <person name="Lindberg D.R."/>
            <person name="Seaver E.C."/>
            <person name="Weisblat D.A."/>
            <person name="Putnam N.H."/>
            <person name="Grigoriev I.V."/>
            <person name="Rokhsar D.S."/>
        </authorList>
    </citation>
    <scope>NUCLEOTIDE SEQUENCE</scope>
</reference>
<dbReference type="InterPro" id="IPR002889">
    <property type="entry name" value="WSC_carb-bd"/>
</dbReference>
<dbReference type="InterPro" id="IPR009030">
    <property type="entry name" value="Growth_fac_rcpt_cys_sf"/>
</dbReference>
<evidence type="ECO:0000256" key="4">
    <source>
        <dbReference type="ARBA" id="ARBA00023157"/>
    </source>
</evidence>
<dbReference type="SMART" id="SM00179">
    <property type="entry name" value="EGF_CA"/>
    <property type="match status" value="2"/>
</dbReference>
<sequence length="834" mass="94819">MLAVVYSCVAVLMVVEVESPFVNVAWKKAAFVSTEYPREVEAGPWRGVDGRKGRTDYVHIAENDTEMNWFVIDLIHSYQVKYIHLFNRECPDCEERMDHFIIGTTNTFDPTINKTIRNRYQLCGQWPTKAFPPFRAMRIDCLNPNAFSRFVILQQDVGKSSMGFTELEVYTDGKPIYTKNLALNKPVYFSTARPGDMYDPKICVDGNFTPDNIYCLQGLESPPYKNWFAIDLLREHMIVYVVLYGRTDCCVSDMDYFVVGLTNKFDPQVNTTVRNNYRMCGHWKSAALVKGMPMRVTCEDDSFHSRFVIIQQSDLKNNSGLGFKEVEVYANDPIRKKYFGCFRNFRGEKTFPNQHMGKCIALCRNANLPFATMNVENFDDCICGSVVGYPVSSINCLVNCTNDKRCIVRDFFTVFEVSEMAVTTQPEMGCFREKMTPEINENLMLISDGESSCRRCIAHCFKSNFLYASINSLTCQCGNTYDTLEKVSESHCNVKCATEQSNNCGGSVASRYVNLFLTGYIYGLEMNPYERYHCLNGTKFDGLNECQECEPGWTGRMCKERDCAVNNGACGSDKCVTHSFAYANISECECRNGYAKVFAQGDCRDFHECDHGEHTCNLNTSHCVNTHGSYRCVCRSGYIRSEVDPEDCVDINECNDDNPCSYEHQVCHNTPGSYQCSCQPGFHVDECCTKIDKCDRSRQYCTNTIGSHICQDHGEDSPTLKRSLTACVALSILFIISTATLAFIIVYQSKRLLEIKNAVKILYSGTKNQGDITSNNNNNNKNNNKNKNNNNNNNNKNNDDDDNFISNIMNEEADDDEFSYSNPVYYIIKDETMK</sequence>
<feature type="compositionally biased region" description="Low complexity" evidence="7">
    <location>
        <begin position="775"/>
        <end position="796"/>
    </location>
</feature>
<keyword evidence="5" id="KW-0325">Glycoprotein</keyword>
<keyword evidence="1 6" id="KW-0245">EGF-like domain</keyword>
<dbReference type="InParanoid" id="T1F6Q7"/>
<dbReference type="InterPro" id="IPR001881">
    <property type="entry name" value="EGF-like_Ca-bd_dom"/>
</dbReference>
<dbReference type="AlphaFoldDB" id="T1F6Q7"/>
<dbReference type="PROSITE" id="PS50026">
    <property type="entry name" value="EGF_3"/>
    <property type="match status" value="1"/>
</dbReference>
<keyword evidence="2 9" id="KW-0732">Signal</keyword>
<evidence type="ECO:0000256" key="2">
    <source>
        <dbReference type="ARBA" id="ARBA00022729"/>
    </source>
</evidence>
<dbReference type="EnsemblMetazoa" id="HelroT173373">
    <property type="protein sequence ID" value="HelroP173373"/>
    <property type="gene ID" value="HelroG173373"/>
</dbReference>
<keyword evidence="4 6" id="KW-1015">Disulfide bond</keyword>
<dbReference type="KEGG" id="hro:HELRODRAFT_173373"/>
<dbReference type="PANTHER" id="PTHR45713:SF6">
    <property type="entry name" value="F5_8 TYPE C DOMAIN-CONTAINING PROTEIN"/>
    <property type="match status" value="1"/>
</dbReference>
<proteinExistence type="predicted"/>
<dbReference type="InterPro" id="IPR000152">
    <property type="entry name" value="EGF-type_Asp/Asn_hydroxyl_site"/>
</dbReference>
<dbReference type="InterPro" id="IPR049883">
    <property type="entry name" value="NOTCH1_EGF-like"/>
</dbReference>
<keyword evidence="3" id="KW-0677">Repeat</keyword>
<dbReference type="SUPFAM" id="SSF49785">
    <property type="entry name" value="Galactose-binding domain-like"/>
    <property type="match status" value="2"/>
</dbReference>
<evidence type="ECO:0000256" key="3">
    <source>
        <dbReference type="ARBA" id="ARBA00022737"/>
    </source>
</evidence>
<dbReference type="STRING" id="6412.T1F6Q7"/>
<gene>
    <name evidence="13" type="primary">20204506</name>
    <name evidence="12" type="ORF">HELRODRAFT_173373</name>
</gene>
<dbReference type="PROSITE" id="PS00010">
    <property type="entry name" value="ASX_HYDROXYL"/>
    <property type="match status" value="1"/>
</dbReference>
<dbReference type="Pfam" id="PF07645">
    <property type="entry name" value="EGF_CA"/>
    <property type="match status" value="3"/>
</dbReference>
<keyword evidence="8" id="KW-0812">Transmembrane</keyword>
<dbReference type="SMART" id="SM00181">
    <property type="entry name" value="EGF"/>
    <property type="match status" value="3"/>
</dbReference>
<evidence type="ECO:0000256" key="8">
    <source>
        <dbReference type="SAM" id="Phobius"/>
    </source>
</evidence>
<dbReference type="GeneID" id="20204506"/>
<organism evidence="13 14">
    <name type="scientific">Helobdella robusta</name>
    <name type="common">Californian leech</name>
    <dbReference type="NCBI Taxonomy" id="6412"/>
    <lineage>
        <taxon>Eukaryota</taxon>
        <taxon>Metazoa</taxon>
        <taxon>Spiralia</taxon>
        <taxon>Lophotrochozoa</taxon>
        <taxon>Annelida</taxon>
        <taxon>Clitellata</taxon>
        <taxon>Hirudinea</taxon>
        <taxon>Rhynchobdellida</taxon>
        <taxon>Glossiphoniidae</taxon>
        <taxon>Helobdella</taxon>
    </lineage>
</organism>
<evidence type="ECO:0000313" key="13">
    <source>
        <dbReference type="EnsemblMetazoa" id="HelroP173373"/>
    </source>
</evidence>
<evidence type="ECO:0000256" key="1">
    <source>
        <dbReference type="ARBA" id="ARBA00022536"/>
    </source>
</evidence>
<dbReference type="Proteomes" id="UP000015101">
    <property type="component" value="Unassembled WGS sequence"/>
</dbReference>
<dbReference type="HOGENOM" id="CLU_017637_0_0_1"/>
<keyword evidence="14" id="KW-1185">Reference proteome</keyword>
<dbReference type="CDD" id="cd00054">
    <property type="entry name" value="EGF_CA"/>
    <property type="match status" value="2"/>
</dbReference>
<dbReference type="PANTHER" id="PTHR45713">
    <property type="entry name" value="FTP DOMAIN-CONTAINING PROTEIN"/>
    <property type="match status" value="1"/>
</dbReference>
<feature type="region of interest" description="Disordered" evidence="7">
    <location>
        <begin position="769"/>
        <end position="806"/>
    </location>
</feature>
<dbReference type="InterPro" id="IPR000742">
    <property type="entry name" value="EGF"/>
</dbReference>
<dbReference type="GO" id="GO:0005509">
    <property type="term" value="F:calcium ion binding"/>
    <property type="evidence" value="ECO:0007669"/>
    <property type="project" value="InterPro"/>
</dbReference>
<dbReference type="PROSITE" id="PS01187">
    <property type="entry name" value="EGF_CA"/>
    <property type="match status" value="1"/>
</dbReference>
<dbReference type="EMBL" id="KB096590">
    <property type="protein sequence ID" value="ESO03675.1"/>
    <property type="molecule type" value="Genomic_DNA"/>
</dbReference>
<name>T1F6Q7_HELRO</name>
<keyword evidence="8" id="KW-0472">Membrane</keyword>
<dbReference type="Gene3D" id="2.10.25.10">
    <property type="entry name" value="Laminin"/>
    <property type="match status" value="2"/>
</dbReference>
<feature type="transmembrane region" description="Helical" evidence="8">
    <location>
        <begin position="728"/>
        <end position="747"/>
    </location>
</feature>
<feature type="domain" description="WSC" evidence="11">
    <location>
        <begin position="424"/>
        <end position="519"/>
    </location>
</feature>
<dbReference type="InterPro" id="IPR018097">
    <property type="entry name" value="EGF_Ca-bd_CS"/>
</dbReference>
<feature type="chain" id="PRO_5010980281" description="EGF-like domain-containing protein" evidence="9">
    <location>
        <begin position="20"/>
        <end position="834"/>
    </location>
</feature>
<evidence type="ECO:0000256" key="5">
    <source>
        <dbReference type="ARBA" id="ARBA00023180"/>
    </source>
</evidence>